<keyword evidence="2" id="KW-1185">Reference proteome</keyword>
<name>A0A9N9B7N1_9GLOM</name>
<gene>
    <name evidence="1" type="ORF">FCALED_LOCUS6362</name>
</gene>
<protein>
    <submittedName>
        <fullName evidence="1">5625_t:CDS:1</fullName>
    </submittedName>
</protein>
<proteinExistence type="predicted"/>
<evidence type="ECO:0000313" key="1">
    <source>
        <dbReference type="EMBL" id="CAG8556084.1"/>
    </source>
</evidence>
<sequence>MKATGIVTHKITRAYARANNIKLYEPLPISRRKRNKPSTTTPHEIPGNFCQMNKSGAFVVVDGNGTDSFAVDLWQKRMYEFIDQGPSEDSRRRRNGTIPSP</sequence>
<evidence type="ECO:0000313" key="2">
    <source>
        <dbReference type="Proteomes" id="UP000789570"/>
    </source>
</evidence>
<reference evidence="1" key="1">
    <citation type="submission" date="2021-06" db="EMBL/GenBank/DDBJ databases">
        <authorList>
            <person name="Kallberg Y."/>
            <person name="Tangrot J."/>
            <person name="Rosling A."/>
        </authorList>
    </citation>
    <scope>NUCLEOTIDE SEQUENCE</scope>
    <source>
        <strain evidence="1">UK204</strain>
    </source>
</reference>
<dbReference type="AlphaFoldDB" id="A0A9N9B7N1"/>
<accession>A0A9N9B7N1</accession>
<dbReference type="Proteomes" id="UP000789570">
    <property type="component" value="Unassembled WGS sequence"/>
</dbReference>
<organism evidence="1 2">
    <name type="scientific">Funneliformis caledonium</name>
    <dbReference type="NCBI Taxonomy" id="1117310"/>
    <lineage>
        <taxon>Eukaryota</taxon>
        <taxon>Fungi</taxon>
        <taxon>Fungi incertae sedis</taxon>
        <taxon>Mucoromycota</taxon>
        <taxon>Glomeromycotina</taxon>
        <taxon>Glomeromycetes</taxon>
        <taxon>Glomerales</taxon>
        <taxon>Glomeraceae</taxon>
        <taxon>Funneliformis</taxon>
    </lineage>
</organism>
<dbReference type="EMBL" id="CAJVPQ010001499">
    <property type="protein sequence ID" value="CAG8556084.1"/>
    <property type="molecule type" value="Genomic_DNA"/>
</dbReference>
<comment type="caution">
    <text evidence="1">The sequence shown here is derived from an EMBL/GenBank/DDBJ whole genome shotgun (WGS) entry which is preliminary data.</text>
</comment>